<accession>A0A2G8KPU0</accession>
<feature type="domain" description="Gamma tubulin complex component C-terminal" evidence="7">
    <location>
        <begin position="235"/>
        <end position="518"/>
    </location>
</feature>
<comment type="caution">
    <text evidence="9">The sequence shown here is derived from an EMBL/GenBank/DDBJ whole genome shotgun (WGS) entry which is preliminary data.</text>
</comment>
<evidence type="ECO:0000259" key="7">
    <source>
        <dbReference type="Pfam" id="PF04130"/>
    </source>
</evidence>
<keyword evidence="3 5" id="KW-0493">Microtubule</keyword>
<dbReference type="InterPro" id="IPR040457">
    <property type="entry name" value="GCP_C"/>
</dbReference>
<evidence type="ECO:0000313" key="9">
    <source>
        <dbReference type="EMBL" id="PIK50021.1"/>
    </source>
</evidence>
<keyword evidence="2 5" id="KW-0963">Cytoplasm</keyword>
<dbReference type="GO" id="GO:0051321">
    <property type="term" value="P:meiotic cell cycle"/>
    <property type="evidence" value="ECO:0007669"/>
    <property type="project" value="TreeGrafter"/>
</dbReference>
<proteinExistence type="inferred from homology"/>
<organism evidence="9 10">
    <name type="scientific">Stichopus japonicus</name>
    <name type="common">Sea cucumber</name>
    <dbReference type="NCBI Taxonomy" id="307972"/>
    <lineage>
        <taxon>Eukaryota</taxon>
        <taxon>Metazoa</taxon>
        <taxon>Echinodermata</taxon>
        <taxon>Eleutherozoa</taxon>
        <taxon>Echinozoa</taxon>
        <taxon>Holothuroidea</taxon>
        <taxon>Aspidochirotacea</taxon>
        <taxon>Aspidochirotida</taxon>
        <taxon>Stichopodidae</taxon>
        <taxon>Apostichopus</taxon>
    </lineage>
</organism>
<evidence type="ECO:0000256" key="3">
    <source>
        <dbReference type="ARBA" id="ARBA00022701"/>
    </source>
</evidence>
<dbReference type="Gene3D" id="1.20.120.1900">
    <property type="entry name" value="Gamma-tubulin complex, C-terminal domain"/>
    <property type="match status" value="1"/>
</dbReference>
<evidence type="ECO:0000256" key="4">
    <source>
        <dbReference type="ARBA" id="ARBA00023212"/>
    </source>
</evidence>
<name>A0A2G8KPU0_STIJA</name>
<dbReference type="GO" id="GO:0000278">
    <property type="term" value="P:mitotic cell cycle"/>
    <property type="evidence" value="ECO:0007669"/>
    <property type="project" value="TreeGrafter"/>
</dbReference>
<evidence type="ECO:0000256" key="6">
    <source>
        <dbReference type="SAM" id="MobiDB-lite"/>
    </source>
</evidence>
<dbReference type="InterPro" id="IPR042241">
    <property type="entry name" value="GCP_C_sf"/>
</dbReference>
<dbReference type="GO" id="GO:0043015">
    <property type="term" value="F:gamma-tubulin binding"/>
    <property type="evidence" value="ECO:0007669"/>
    <property type="project" value="InterPro"/>
</dbReference>
<dbReference type="InterPro" id="IPR041470">
    <property type="entry name" value="GCP_N"/>
</dbReference>
<evidence type="ECO:0000256" key="2">
    <source>
        <dbReference type="ARBA" id="ARBA00022490"/>
    </source>
</evidence>
<dbReference type="GO" id="GO:0051011">
    <property type="term" value="F:microtubule minus-end binding"/>
    <property type="evidence" value="ECO:0007669"/>
    <property type="project" value="TreeGrafter"/>
</dbReference>
<dbReference type="PANTHER" id="PTHR19302">
    <property type="entry name" value="GAMMA TUBULIN COMPLEX PROTEIN"/>
    <property type="match status" value="1"/>
</dbReference>
<evidence type="ECO:0000256" key="1">
    <source>
        <dbReference type="ARBA" id="ARBA00010337"/>
    </source>
</evidence>
<evidence type="ECO:0000313" key="10">
    <source>
        <dbReference type="Proteomes" id="UP000230750"/>
    </source>
</evidence>
<dbReference type="STRING" id="307972.A0A2G8KPU0"/>
<feature type="domain" description="Gamma tubulin complex component protein N-terminal" evidence="8">
    <location>
        <begin position="1"/>
        <end position="231"/>
    </location>
</feature>
<dbReference type="GO" id="GO:0000922">
    <property type="term" value="C:spindle pole"/>
    <property type="evidence" value="ECO:0007669"/>
    <property type="project" value="InterPro"/>
</dbReference>
<sequence>MRPYLNFLDHWLTNGTPNNPTGEFSFHRDSNVSVQSDSYWTKSFVLPSQGHSTKHLLSPEDASTIISDSLPLFLKPVYKQILQAGKAMELLHAMGYYVDEFVTRQPGFTLFHDFQEATFQLLNRYHGNVSKEVEEETADPVVDPSSSRSTRRIQDVHSKDPLMTEAFKNVCSMQEALEVQDGGKEDAYSSLMLPEDGFIPPLEILLHRGLNPLILDLCSRINQRLLEVLKEQYHLFKYLSDLKKYFLLEAGDIMNDFYNNLFDDLASCEFVRDVLFENLLNSKLQDTLRSRWSEDSQRLFIIIESKDVLVQGGLFFNSMKLDYKVPWPINLLITPACQEKYNKIYQFLLSVKRVKHCLEEINFKAHLRTIQDGRHQDATDNSHRPDGSMVTPPPSLLHQLYLLRFRLLHFVVAVHDYLMTRILHTTSLEFKDSLSSAESLDDLISAHDKYLATIGERCLLHPKLSMIREAVVKVLNMAMKFHRKWMLGKHTFSLESLAAMNKEFTNCSFFLSNTLHTVTKKGTFPHCKWSPLFMLSPMSR</sequence>
<keyword evidence="10" id="KW-1185">Reference proteome</keyword>
<comment type="similarity">
    <text evidence="1 5">Belongs to the TUBGCP family.</text>
</comment>
<protein>
    <recommendedName>
        <fullName evidence="5">Gamma-tubulin complex component</fullName>
    </recommendedName>
</protein>
<keyword evidence="4 5" id="KW-0206">Cytoskeleton</keyword>
<dbReference type="GO" id="GO:0000930">
    <property type="term" value="C:gamma-tubulin complex"/>
    <property type="evidence" value="ECO:0007669"/>
    <property type="project" value="TreeGrafter"/>
</dbReference>
<dbReference type="InterPro" id="IPR007259">
    <property type="entry name" value="GCP"/>
</dbReference>
<dbReference type="OrthoDB" id="66546at2759"/>
<gene>
    <name evidence="9" type="ORF">BSL78_13087</name>
</gene>
<dbReference type="GO" id="GO:0031122">
    <property type="term" value="P:cytoplasmic microtubule organization"/>
    <property type="evidence" value="ECO:0007669"/>
    <property type="project" value="TreeGrafter"/>
</dbReference>
<dbReference type="GO" id="GO:0005874">
    <property type="term" value="C:microtubule"/>
    <property type="evidence" value="ECO:0007669"/>
    <property type="project" value="UniProtKB-KW"/>
</dbReference>
<dbReference type="Pfam" id="PF17681">
    <property type="entry name" value="GCP_N_terminal"/>
    <property type="match status" value="1"/>
</dbReference>
<dbReference type="PANTHER" id="PTHR19302:SF33">
    <property type="entry name" value="GAMMA-TUBULIN COMPLEX COMPONENT 5"/>
    <property type="match status" value="1"/>
</dbReference>
<comment type="subcellular location">
    <subcellularLocation>
        <location evidence="5">Cytoplasm</location>
        <location evidence="5">Cytoskeleton</location>
        <location evidence="5">Microtubule organizing center</location>
    </subcellularLocation>
</comment>
<dbReference type="Proteomes" id="UP000230750">
    <property type="component" value="Unassembled WGS sequence"/>
</dbReference>
<feature type="region of interest" description="Disordered" evidence="6">
    <location>
        <begin position="133"/>
        <end position="152"/>
    </location>
</feature>
<dbReference type="GO" id="GO:0051225">
    <property type="term" value="P:spindle assembly"/>
    <property type="evidence" value="ECO:0007669"/>
    <property type="project" value="TreeGrafter"/>
</dbReference>
<dbReference type="GO" id="GO:0007020">
    <property type="term" value="P:microtubule nucleation"/>
    <property type="evidence" value="ECO:0007669"/>
    <property type="project" value="InterPro"/>
</dbReference>
<evidence type="ECO:0000259" key="8">
    <source>
        <dbReference type="Pfam" id="PF17681"/>
    </source>
</evidence>
<evidence type="ECO:0000256" key="5">
    <source>
        <dbReference type="RuleBase" id="RU363050"/>
    </source>
</evidence>
<dbReference type="EMBL" id="MRZV01000436">
    <property type="protein sequence ID" value="PIK50021.1"/>
    <property type="molecule type" value="Genomic_DNA"/>
</dbReference>
<reference evidence="9 10" key="1">
    <citation type="journal article" date="2017" name="PLoS Biol.">
        <title>The sea cucumber genome provides insights into morphological evolution and visceral regeneration.</title>
        <authorList>
            <person name="Zhang X."/>
            <person name="Sun L."/>
            <person name="Yuan J."/>
            <person name="Sun Y."/>
            <person name="Gao Y."/>
            <person name="Zhang L."/>
            <person name="Li S."/>
            <person name="Dai H."/>
            <person name="Hamel J.F."/>
            <person name="Liu C."/>
            <person name="Yu Y."/>
            <person name="Liu S."/>
            <person name="Lin W."/>
            <person name="Guo K."/>
            <person name="Jin S."/>
            <person name="Xu P."/>
            <person name="Storey K.B."/>
            <person name="Huan P."/>
            <person name="Zhang T."/>
            <person name="Zhou Y."/>
            <person name="Zhang J."/>
            <person name="Lin C."/>
            <person name="Li X."/>
            <person name="Xing L."/>
            <person name="Huo D."/>
            <person name="Sun M."/>
            <person name="Wang L."/>
            <person name="Mercier A."/>
            <person name="Li F."/>
            <person name="Yang H."/>
            <person name="Xiang J."/>
        </authorList>
    </citation>
    <scope>NUCLEOTIDE SEQUENCE [LARGE SCALE GENOMIC DNA]</scope>
    <source>
        <strain evidence="9">Shaxun</strain>
        <tissue evidence="9">Muscle</tissue>
    </source>
</reference>
<dbReference type="Pfam" id="PF04130">
    <property type="entry name" value="GCP_C_terminal"/>
    <property type="match status" value="1"/>
</dbReference>
<dbReference type="AlphaFoldDB" id="A0A2G8KPU0"/>